<evidence type="ECO:0000256" key="8">
    <source>
        <dbReference type="ARBA" id="ARBA00023128"/>
    </source>
</evidence>
<dbReference type="EMBL" id="JADGJQ010000022">
    <property type="protein sequence ID" value="KAJ3179154.1"/>
    <property type="molecule type" value="Genomic_DNA"/>
</dbReference>
<dbReference type="PANTHER" id="PTHR10802">
    <property type="entry name" value="MITOCHONDRIAL IMPORT RECEPTOR SUBUNIT TOM40"/>
    <property type="match status" value="1"/>
</dbReference>
<dbReference type="GO" id="GO:0008320">
    <property type="term" value="F:protein transmembrane transporter activity"/>
    <property type="evidence" value="ECO:0007669"/>
    <property type="project" value="InterPro"/>
</dbReference>
<evidence type="ECO:0000256" key="4">
    <source>
        <dbReference type="ARBA" id="ARBA00022452"/>
    </source>
</evidence>
<keyword evidence="7" id="KW-0653">Protein transport</keyword>
<evidence type="ECO:0000256" key="1">
    <source>
        <dbReference type="ARBA" id="ARBA00004374"/>
    </source>
</evidence>
<reference evidence="11" key="1">
    <citation type="submission" date="2020-05" db="EMBL/GenBank/DDBJ databases">
        <title>Phylogenomic resolution of chytrid fungi.</title>
        <authorList>
            <person name="Stajich J.E."/>
            <person name="Amses K."/>
            <person name="Simmons R."/>
            <person name="Seto K."/>
            <person name="Myers J."/>
            <person name="Bonds A."/>
            <person name="Quandt C.A."/>
            <person name="Barry K."/>
            <person name="Liu P."/>
            <person name="Grigoriev I."/>
            <person name="Longcore J.E."/>
            <person name="James T.Y."/>
        </authorList>
    </citation>
    <scope>NUCLEOTIDE SEQUENCE</scope>
    <source>
        <strain evidence="11">JEL0379</strain>
    </source>
</reference>
<dbReference type="Pfam" id="PF01459">
    <property type="entry name" value="Porin_3"/>
    <property type="match status" value="2"/>
</dbReference>
<dbReference type="CDD" id="cd07305">
    <property type="entry name" value="Porin3_Tom40"/>
    <property type="match status" value="1"/>
</dbReference>
<dbReference type="Gene3D" id="2.40.160.10">
    <property type="entry name" value="Porin"/>
    <property type="match status" value="1"/>
</dbReference>
<keyword evidence="3" id="KW-0813">Transport</keyword>
<dbReference type="Proteomes" id="UP001212152">
    <property type="component" value="Unassembled WGS sequence"/>
</dbReference>
<keyword evidence="8" id="KW-0496">Mitochondrion</keyword>
<comment type="subcellular location">
    <subcellularLocation>
        <location evidence="1">Mitochondrion outer membrane</location>
        <topology evidence="1">Multi-pass membrane protein</topology>
    </subcellularLocation>
</comment>
<dbReference type="InterPro" id="IPR027246">
    <property type="entry name" value="Porin_Euk/Tom40"/>
</dbReference>
<dbReference type="InterPro" id="IPR023614">
    <property type="entry name" value="Porin_dom_sf"/>
</dbReference>
<evidence type="ECO:0000313" key="11">
    <source>
        <dbReference type="EMBL" id="KAJ3179154.1"/>
    </source>
</evidence>
<feature type="region of interest" description="Disordered" evidence="10">
    <location>
        <begin position="147"/>
        <end position="187"/>
    </location>
</feature>
<evidence type="ECO:0000256" key="3">
    <source>
        <dbReference type="ARBA" id="ARBA00022448"/>
    </source>
</evidence>
<comment type="caution">
    <text evidence="11">The sequence shown here is derived from an EMBL/GenBank/DDBJ whole genome shotgun (WGS) entry which is preliminary data.</text>
</comment>
<keyword evidence="5" id="KW-0812">Transmembrane</keyword>
<evidence type="ECO:0000256" key="6">
    <source>
        <dbReference type="ARBA" id="ARBA00022787"/>
    </source>
</evidence>
<evidence type="ECO:0000256" key="5">
    <source>
        <dbReference type="ARBA" id="ARBA00022692"/>
    </source>
</evidence>
<accession>A0AAD5TQJ6</accession>
<keyword evidence="12" id="KW-1185">Reference proteome</keyword>
<proteinExistence type="inferred from homology"/>
<name>A0AAD5TQJ6_9FUNG</name>
<dbReference type="GO" id="GO:0030150">
    <property type="term" value="P:protein import into mitochondrial matrix"/>
    <property type="evidence" value="ECO:0007669"/>
    <property type="project" value="InterPro"/>
</dbReference>
<comment type="similarity">
    <text evidence="2">Belongs to the Tom40 family.</text>
</comment>
<evidence type="ECO:0000313" key="12">
    <source>
        <dbReference type="Proteomes" id="UP001212152"/>
    </source>
</evidence>
<dbReference type="InterPro" id="IPR037930">
    <property type="entry name" value="Tom40"/>
</dbReference>
<keyword evidence="6" id="KW-1000">Mitochondrion outer membrane</keyword>
<dbReference type="AlphaFoldDB" id="A0AAD5TQJ6"/>
<evidence type="ECO:0000256" key="2">
    <source>
        <dbReference type="ARBA" id="ARBA00010510"/>
    </source>
</evidence>
<keyword evidence="4" id="KW-1134">Transmembrane beta strand</keyword>
<organism evidence="11 12">
    <name type="scientific">Geranomyces variabilis</name>
    <dbReference type="NCBI Taxonomy" id="109894"/>
    <lineage>
        <taxon>Eukaryota</taxon>
        <taxon>Fungi</taxon>
        <taxon>Fungi incertae sedis</taxon>
        <taxon>Chytridiomycota</taxon>
        <taxon>Chytridiomycota incertae sedis</taxon>
        <taxon>Chytridiomycetes</taxon>
        <taxon>Spizellomycetales</taxon>
        <taxon>Powellomycetaceae</taxon>
        <taxon>Geranomyces</taxon>
    </lineage>
</organism>
<dbReference type="GO" id="GO:0005741">
    <property type="term" value="C:mitochondrial outer membrane"/>
    <property type="evidence" value="ECO:0007669"/>
    <property type="project" value="UniProtKB-SubCell"/>
</dbReference>
<evidence type="ECO:0000256" key="9">
    <source>
        <dbReference type="ARBA" id="ARBA00023136"/>
    </source>
</evidence>
<sequence length="426" mass="44834">MSTSPLASAPTHPTAAPAYAAPAAAAAAAATAPAASFPWSLLDRLAALRKNANLSSPGSWEGLHREVKSVQATNFLVEGAKFDLTSVMSPNFTVMHTFSWGSAQYPPSYHFGSMYATSKGMMHGQIDDQGGLQARGHFNWAASAASQAPAAATEPFDPSKPADQQAPLSPEVAKTSSTSKVTAHMSGQPGQNMVQLEHDHVASDYSLNVKAVNPNPFDKPPSWAPRNPVTGAASTASTATGVYQLAYLQSVTPAVALGTELVYQRMRPESEESALSFAVRYAPTPTTPVAPPANLPLGMPSPFPPVDPKAPAQVFTTVYSPGTGLVHSSYWRRINQRLEVCAEMQLLLTPFSKMGPGRREGLATLGFKLDTIHSTMRGQVDTTGRLSAILEERIAPGIGFQLSGEIDYAKGGGGAGRVGIGFVMEA</sequence>
<evidence type="ECO:0000256" key="7">
    <source>
        <dbReference type="ARBA" id="ARBA00022927"/>
    </source>
</evidence>
<keyword evidence="9" id="KW-0472">Membrane</keyword>
<evidence type="ECO:0000256" key="10">
    <source>
        <dbReference type="SAM" id="MobiDB-lite"/>
    </source>
</evidence>
<protein>
    <submittedName>
        <fullName evidence="11">Translocase of outer mitochondrial membrane</fullName>
    </submittedName>
</protein>
<gene>
    <name evidence="11" type="primary">TOM40</name>
    <name evidence="11" type="ORF">HDU87_003112</name>
</gene>